<dbReference type="InterPro" id="IPR013087">
    <property type="entry name" value="Znf_C2H2_type"/>
</dbReference>
<dbReference type="SMART" id="SM00355">
    <property type="entry name" value="ZnF_C2H2"/>
    <property type="match status" value="11"/>
</dbReference>
<keyword evidence="10" id="KW-0539">Nucleus</keyword>
<keyword evidence="9" id="KW-0804">Transcription</keyword>
<evidence type="ECO:0000256" key="4">
    <source>
        <dbReference type="ARBA" id="ARBA00022737"/>
    </source>
</evidence>
<dbReference type="InterPro" id="IPR036236">
    <property type="entry name" value="Znf_C2H2_sf"/>
</dbReference>
<dbReference type="PROSITE" id="PS50157">
    <property type="entry name" value="ZINC_FINGER_C2H2_2"/>
    <property type="match status" value="6"/>
</dbReference>
<protein>
    <recommendedName>
        <fullName evidence="13">C2H2-type domain-containing protein</fullName>
    </recommendedName>
</protein>
<evidence type="ECO:0000256" key="1">
    <source>
        <dbReference type="ARBA" id="ARBA00004123"/>
    </source>
</evidence>
<feature type="domain" description="C2H2-type" evidence="13">
    <location>
        <begin position="330"/>
        <end position="357"/>
    </location>
</feature>
<feature type="region of interest" description="Disordered" evidence="12">
    <location>
        <begin position="45"/>
        <end position="81"/>
    </location>
</feature>
<dbReference type="SUPFAM" id="SSF57667">
    <property type="entry name" value="beta-beta-alpha zinc fingers"/>
    <property type="match status" value="4"/>
</dbReference>
<feature type="domain" description="C2H2-type" evidence="13">
    <location>
        <begin position="424"/>
        <end position="451"/>
    </location>
</feature>
<feature type="domain" description="C2H2-type" evidence="13">
    <location>
        <begin position="396"/>
        <end position="423"/>
    </location>
</feature>
<evidence type="ECO:0000256" key="3">
    <source>
        <dbReference type="ARBA" id="ARBA00022723"/>
    </source>
</evidence>
<feature type="compositionally biased region" description="Acidic residues" evidence="12">
    <location>
        <begin position="62"/>
        <end position="80"/>
    </location>
</feature>
<evidence type="ECO:0000259" key="13">
    <source>
        <dbReference type="PROSITE" id="PS50157"/>
    </source>
</evidence>
<proteinExistence type="inferred from homology"/>
<dbReference type="GO" id="GO:0005634">
    <property type="term" value="C:nucleus"/>
    <property type="evidence" value="ECO:0007669"/>
    <property type="project" value="UniProtKB-SubCell"/>
</dbReference>
<dbReference type="PROSITE" id="PS00028">
    <property type="entry name" value="ZINC_FINGER_C2H2_1"/>
    <property type="match status" value="5"/>
</dbReference>
<evidence type="ECO:0000256" key="2">
    <source>
        <dbReference type="ARBA" id="ARBA00006991"/>
    </source>
</evidence>
<feature type="domain" description="C2H2-type" evidence="13">
    <location>
        <begin position="452"/>
        <end position="475"/>
    </location>
</feature>
<feature type="domain" description="C2H2-type" evidence="13">
    <location>
        <begin position="149"/>
        <end position="177"/>
    </location>
</feature>
<evidence type="ECO:0000256" key="5">
    <source>
        <dbReference type="ARBA" id="ARBA00022771"/>
    </source>
</evidence>
<keyword evidence="6" id="KW-0862">Zinc</keyword>
<dbReference type="PANTHER" id="PTHR23226:SF416">
    <property type="entry name" value="FI01424P"/>
    <property type="match status" value="1"/>
</dbReference>
<dbReference type="Pfam" id="PF00096">
    <property type="entry name" value="zf-C2H2"/>
    <property type="match status" value="4"/>
</dbReference>
<comment type="caution">
    <text evidence="14">The sequence shown here is derived from an EMBL/GenBank/DDBJ whole genome shotgun (WGS) entry which is preliminary data.</text>
</comment>
<keyword evidence="4" id="KW-0677">Repeat</keyword>
<feature type="domain" description="C2H2-type" evidence="13">
    <location>
        <begin position="367"/>
        <end position="395"/>
    </location>
</feature>
<dbReference type="FunFam" id="3.30.160.60:FF:001009">
    <property type="entry name" value="Zinc finger protein 26"/>
    <property type="match status" value="1"/>
</dbReference>
<evidence type="ECO:0000256" key="12">
    <source>
        <dbReference type="SAM" id="MobiDB-lite"/>
    </source>
</evidence>
<dbReference type="GO" id="GO:0000978">
    <property type="term" value="F:RNA polymerase II cis-regulatory region sequence-specific DNA binding"/>
    <property type="evidence" value="ECO:0007669"/>
    <property type="project" value="TreeGrafter"/>
</dbReference>
<evidence type="ECO:0000313" key="14">
    <source>
        <dbReference type="EMBL" id="KAK6632669.1"/>
    </source>
</evidence>
<evidence type="ECO:0000256" key="6">
    <source>
        <dbReference type="ARBA" id="ARBA00022833"/>
    </source>
</evidence>
<keyword evidence="5 11" id="KW-0863">Zinc-finger</keyword>
<gene>
    <name evidence="14" type="ORF">RUM43_013439</name>
</gene>
<organism evidence="14 15">
    <name type="scientific">Polyplax serrata</name>
    <name type="common">Common mouse louse</name>
    <dbReference type="NCBI Taxonomy" id="468196"/>
    <lineage>
        <taxon>Eukaryota</taxon>
        <taxon>Metazoa</taxon>
        <taxon>Ecdysozoa</taxon>
        <taxon>Arthropoda</taxon>
        <taxon>Hexapoda</taxon>
        <taxon>Insecta</taxon>
        <taxon>Pterygota</taxon>
        <taxon>Neoptera</taxon>
        <taxon>Paraneoptera</taxon>
        <taxon>Psocodea</taxon>
        <taxon>Troctomorpha</taxon>
        <taxon>Phthiraptera</taxon>
        <taxon>Anoplura</taxon>
        <taxon>Polyplacidae</taxon>
        <taxon>Polyplax</taxon>
    </lineage>
</organism>
<keyword evidence="7" id="KW-0805">Transcription regulation</keyword>
<sequence>MSATEKPDQQNMHVPVLIISDDGQVQIQAVRNGYESDVHFLPEKAQSFTTTPYDQKAGGPLGEDEAEGDETQEEEFEDSDPTSNMLANLALKSDVLSNYMEVCITYRCKQCSYTSKNQNEFHKHCLKHLLKDDLSDRRERLAENTAYVYLCSGCSRAFNTAEETKEHMLEEHNLKSDTFGCDEDPEMVRTINISIEADKEGTQSVKGDIRKRKRNLDEIIQGIDPTGSINGFNHFCRKRNCKYKFRSETDLAIHEKCHLDSELGNGSKRLYQCFECNELFNGWHSCCSHLYKAHEIDCDLLKCPICETYRTSLPLRLENHIRIHSDVRAFTCKYCGKTFKQPSQLRNHIIIHADKTGGQKPNWSRSKQCNICFKMYSDSKSLKKHKEEVHSKLRPFVCSVCGHASARKSMLLMHQRQHTGHKPYECQLCTFRTADHNSLRKHLMRHTGVRPYKCPHCDYTAIQSGSYKNHMRIIHPNMVGMYKCTVCTYRTISEDNYIRHISDHLTGLIKDNDANEETKDNTNIGSFLCGTTIFMSESAGEATTEDLTNYYSNQQGEQLVDTGGITIPADLKNIGLDESNS</sequence>
<dbReference type="FunFam" id="3.30.160.60:FF:000075">
    <property type="entry name" value="Putative zinc finger protein 536"/>
    <property type="match status" value="1"/>
</dbReference>
<comment type="similarity">
    <text evidence="2">Belongs to the krueppel C2H2-type zinc-finger protein family.</text>
</comment>
<dbReference type="EMBL" id="JAWJWE010000007">
    <property type="protein sequence ID" value="KAK6632669.1"/>
    <property type="molecule type" value="Genomic_DNA"/>
</dbReference>
<dbReference type="GO" id="GO:0008270">
    <property type="term" value="F:zinc ion binding"/>
    <property type="evidence" value="ECO:0007669"/>
    <property type="project" value="UniProtKB-KW"/>
</dbReference>
<evidence type="ECO:0000256" key="11">
    <source>
        <dbReference type="PROSITE-ProRule" id="PRU00042"/>
    </source>
</evidence>
<dbReference type="FunFam" id="3.30.160.60:FF:000065">
    <property type="entry name" value="B-cell CLL/lymphoma 6, member B"/>
    <property type="match status" value="1"/>
</dbReference>
<keyword evidence="8" id="KW-0238">DNA-binding</keyword>
<accession>A0AAN8S6C4</accession>
<dbReference type="PANTHER" id="PTHR23226">
    <property type="entry name" value="ZINC FINGER AND SCAN DOMAIN-CONTAINING"/>
    <property type="match status" value="1"/>
</dbReference>
<evidence type="ECO:0000256" key="8">
    <source>
        <dbReference type="ARBA" id="ARBA00023125"/>
    </source>
</evidence>
<evidence type="ECO:0000256" key="7">
    <source>
        <dbReference type="ARBA" id="ARBA00023015"/>
    </source>
</evidence>
<dbReference type="AlphaFoldDB" id="A0AAN8S6C4"/>
<evidence type="ECO:0000313" key="15">
    <source>
        <dbReference type="Proteomes" id="UP001372834"/>
    </source>
</evidence>
<reference evidence="14 15" key="1">
    <citation type="submission" date="2023-10" db="EMBL/GenBank/DDBJ databases">
        <title>Genomes of two closely related lineages of the louse Polyplax serrata with different host specificities.</title>
        <authorList>
            <person name="Martinu J."/>
            <person name="Tarabai H."/>
            <person name="Stefka J."/>
            <person name="Hypsa V."/>
        </authorList>
    </citation>
    <scope>NUCLEOTIDE SEQUENCE [LARGE SCALE GENOMIC DNA]</scope>
    <source>
        <strain evidence="14">HR10_N</strain>
    </source>
</reference>
<comment type="subcellular location">
    <subcellularLocation>
        <location evidence="1">Nucleus</location>
    </subcellularLocation>
</comment>
<dbReference type="GO" id="GO:0000981">
    <property type="term" value="F:DNA-binding transcription factor activity, RNA polymerase II-specific"/>
    <property type="evidence" value="ECO:0007669"/>
    <property type="project" value="TreeGrafter"/>
</dbReference>
<evidence type="ECO:0000256" key="9">
    <source>
        <dbReference type="ARBA" id="ARBA00023163"/>
    </source>
</evidence>
<dbReference type="Proteomes" id="UP001372834">
    <property type="component" value="Unassembled WGS sequence"/>
</dbReference>
<keyword evidence="3" id="KW-0479">Metal-binding</keyword>
<dbReference type="Gene3D" id="3.30.160.60">
    <property type="entry name" value="Classic Zinc Finger"/>
    <property type="match status" value="5"/>
</dbReference>
<name>A0AAN8S6C4_POLSC</name>
<evidence type="ECO:0000256" key="10">
    <source>
        <dbReference type="ARBA" id="ARBA00023242"/>
    </source>
</evidence>